<dbReference type="AlphaFoldDB" id="A0AAW2ZCL6"/>
<evidence type="ECO:0000313" key="2">
    <source>
        <dbReference type="Proteomes" id="UP001431209"/>
    </source>
</evidence>
<feature type="non-terminal residue" evidence="1">
    <location>
        <position position="88"/>
    </location>
</feature>
<dbReference type="Proteomes" id="UP001431209">
    <property type="component" value="Unassembled WGS sequence"/>
</dbReference>
<evidence type="ECO:0000313" key="1">
    <source>
        <dbReference type="EMBL" id="KAL0486931.1"/>
    </source>
</evidence>
<sequence>MKTVADIKEAIKVKEINLTPVTEKVVEIWVCDMIGEGRTDRVSELSRVVFEKTHGEPLFVNQFLQTLRVDKLLVRNGVWKWNIADIKS</sequence>
<proteinExistence type="predicted"/>
<dbReference type="PANTHER" id="PTHR43642">
    <property type="entry name" value="HYBRID SIGNAL TRANSDUCTION HISTIDINE KINASE G"/>
    <property type="match status" value="1"/>
</dbReference>
<keyword evidence="2" id="KW-1185">Reference proteome</keyword>
<accession>A0AAW2ZCL6</accession>
<name>A0AAW2ZCL6_9EUKA</name>
<dbReference type="InterPro" id="IPR053159">
    <property type="entry name" value="Hybrid_Histidine_Kinase"/>
</dbReference>
<gene>
    <name evidence="1" type="ORF">AKO1_001281</name>
</gene>
<organism evidence="1 2">
    <name type="scientific">Acrasis kona</name>
    <dbReference type="NCBI Taxonomy" id="1008807"/>
    <lineage>
        <taxon>Eukaryota</taxon>
        <taxon>Discoba</taxon>
        <taxon>Heterolobosea</taxon>
        <taxon>Tetramitia</taxon>
        <taxon>Eutetramitia</taxon>
        <taxon>Acrasidae</taxon>
        <taxon>Acrasis</taxon>
    </lineage>
</organism>
<reference evidence="1 2" key="1">
    <citation type="submission" date="2024-03" db="EMBL/GenBank/DDBJ databases">
        <title>The Acrasis kona genome and developmental transcriptomes reveal deep origins of eukaryotic multicellular pathways.</title>
        <authorList>
            <person name="Sheikh S."/>
            <person name="Fu C.-J."/>
            <person name="Brown M.W."/>
            <person name="Baldauf S.L."/>
        </authorList>
    </citation>
    <scope>NUCLEOTIDE SEQUENCE [LARGE SCALE GENOMIC DNA]</scope>
    <source>
        <strain evidence="1 2">ATCC MYA-3509</strain>
    </source>
</reference>
<dbReference type="EMBL" id="JAOPGA020001284">
    <property type="protein sequence ID" value="KAL0486931.1"/>
    <property type="molecule type" value="Genomic_DNA"/>
</dbReference>
<dbReference type="PANTHER" id="PTHR43642:SF1">
    <property type="entry name" value="HYBRID SIGNAL TRANSDUCTION HISTIDINE KINASE G"/>
    <property type="match status" value="1"/>
</dbReference>
<protein>
    <submittedName>
        <fullName evidence="1">Uncharacterized protein</fullName>
    </submittedName>
</protein>
<comment type="caution">
    <text evidence="1">The sequence shown here is derived from an EMBL/GenBank/DDBJ whole genome shotgun (WGS) entry which is preliminary data.</text>
</comment>